<dbReference type="NCBIfam" id="TIGR00758">
    <property type="entry name" value="UDG_fam4"/>
    <property type="match status" value="1"/>
</dbReference>
<evidence type="ECO:0000259" key="10">
    <source>
        <dbReference type="SMART" id="SM00986"/>
    </source>
</evidence>
<protein>
    <recommendedName>
        <fullName evidence="2">Type-4 uracil-DNA glycosylase</fullName>
    </recommendedName>
</protein>
<comment type="similarity">
    <text evidence="1">Belongs to the uracil-DNA glycosylase (UDG) superfamily. Type 4 (UDGa) family.</text>
</comment>
<evidence type="ECO:0000256" key="2">
    <source>
        <dbReference type="ARBA" id="ARBA00019403"/>
    </source>
</evidence>
<dbReference type="GO" id="GO:0046872">
    <property type="term" value="F:metal ion binding"/>
    <property type="evidence" value="ECO:0007669"/>
    <property type="project" value="UniProtKB-KW"/>
</dbReference>
<dbReference type="InterPro" id="IPR036895">
    <property type="entry name" value="Uracil-DNA_glycosylase-like_sf"/>
</dbReference>
<evidence type="ECO:0000256" key="3">
    <source>
        <dbReference type="ARBA" id="ARBA00022485"/>
    </source>
</evidence>
<dbReference type="CDD" id="cd10030">
    <property type="entry name" value="UDG-F4_TTUDGA_SPO1dp_like"/>
    <property type="match status" value="1"/>
</dbReference>
<keyword evidence="5" id="KW-0227">DNA damage</keyword>
<evidence type="ECO:0000313" key="11">
    <source>
        <dbReference type="EMBL" id="KEI43355.1"/>
    </source>
</evidence>
<dbReference type="STRING" id="28042.GU90_16500"/>
<keyword evidence="9" id="KW-0234">DNA repair</keyword>
<name>A0A073AVD3_9PSEU</name>
<reference evidence="11 12" key="1">
    <citation type="submission" date="2014-06" db="EMBL/GenBank/DDBJ databases">
        <title>Saccharopolyspora rectivirgula DSM-43113 Genome sequencing.</title>
        <authorList>
            <person name="Barrera C."/>
            <person name="Millon L."/>
            <person name="Rognon B."/>
            <person name="Zaugg C."/>
            <person name="Monod M."/>
        </authorList>
    </citation>
    <scope>NUCLEOTIDE SEQUENCE [LARGE SCALE GENOMIC DNA]</scope>
    <source>
        <strain evidence="11 12">DSM 43113</strain>
    </source>
</reference>
<evidence type="ECO:0000256" key="8">
    <source>
        <dbReference type="ARBA" id="ARBA00023014"/>
    </source>
</evidence>
<evidence type="ECO:0000256" key="9">
    <source>
        <dbReference type="ARBA" id="ARBA00023204"/>
    </source>
</evidence>
<keyword evidence="6" id="KW-0378">Hydrolase</keyword>
<evidence type="ECO:0000256" key="5">
    <source>
        <dbReference type="ARBA" id="ARBA00022763"/>
    </source>
</evidence>
<dbReference type="GO" id="GO:0051539">
    <property type="term" value="F:4 iron, 4 sulfur cluster binding"/>
    <property type="evidence" value="ECO:0007669"/>
    <property type="project" value="UniProtKB-KW"/>
</dbReference>
<keyword evidence="8" id="KW-0411">Iron-sulfur</keyword>
<dbReference type="NCBIfam" id="TIGR03914">
    <property type="entry name" value="UDG_fam_dom"/>
    <property type="match status" value="1"/>
</dbReference>
<keyword evidence="7" id="KW-0408">Iron</keyword>
<dbReference type="PANTHER" id="PTHR33693:SF9">
    <property type="entry name" value="TYPE-4 URACIL-DNA GLYCOSYLASE"/>
    <property type="match status" value="1"/>
</dbReference>
<keyword evidence="3" id="KW-0004">4Fe-4S</keyword>
<gene>
    <name evidence="11" type="ORF">GU90_16500</name>
</gene>
<dbReference type="InterPro" id="IPR005273">
    <property type="entry name" value="Ura-DNA_glyco_family4"/>
</dbReference>
<evidence type="ECO:0000256" key="7">
    <source>
        <dbReference type="ARBA" id="ARBA00023004"/>
    </source>
</evidence>
<dbReference type="SUPFAM" id="SSF52141">
    <property type="entry name" value="Uracil-DNA glycosylase-like"/>
    <property type="match status" value="1"/>
</dbReference>
<dbReference type="Gene3D" id="3.40.470.10">
    <property type="entry name" value="Uracil-DNA glycosylase-like domain"/>
    <property type="match status" value="1"/>
</dbReference>
<dbReference type="GO" id="GO:0006281">
    <property type="term" value="P:DNA repair"/>
    <property type="evidence" value="ECO:0007669"/>
    <property type="project" value="UniProtKB-KW"/>
</dbReference>
<proteinExistence type="inferred from homology"/>
<dbReference type="eggNOG" id="COG1573">
    <property type="taxonomic scope" value="Bacteria"/>
</dbReference>
<dbReference type="OrthoDB" id="5290748at2"/>
<dbReference type="AlphaFoldDB" id="A0A073AVD3"/>
<keyword evidence="4" id="KW-0479">Metal-binding</keyword>
<dbReference type="SMART" id="SM00987">
    <property type="entry name" value="UreE_C"/>
    <property type="match status" value="1"/>
</dbReference>
<sequence length="206" mass="22321">MSAAEHIPAGANLFELRSAVQSCRGCDLYRGATQAVFGEGPETARAVVVGEQPGDQEDRQGRPFVGPAGRVLDRGLVEAGIDRGTVYVTNSTKHFKFTQQRGKRRLHQKPTRGEVMACRPWLEAELRLVQPELVVCLGATAAQALLGPSFRITKERGAVLRLEDPWPAQLVATIHPSAILRADDREQAYRGFLADLEVAAGVLGVA</sequence>
<evidence type="ECO:0000313" key="12">
    <source>
        <dbReference type="Proteomes" id="UP000031419"/>
    </source>
</evidence>
<comment type="caution">
    <text evidence="11">The sequence shown here is derived from an EMBL/GenBank/DDBJ whole genome shotgun (WGS) entry which is preliminary data.</text>
</comment>
<dbReference type="InterPro" id="IPR051536">
    <property type="entry name" value="UDG_Type-4/5"/>
</dbReference>
<dbReference type="RefSeq" id="WP_029722431.1">
    <property type="nucleotide sequence ID" value="NZ_JAJUIW010000065.1"/>
</dbReference>
<dbReference type="EMBL" id="JNVU01000039">
    <property type="protein sequence ID" value="KEI43355.1"/>
    <property type="molecule type" value="Genomic_DNA"/>
</dbReference>
<evidence type="ECO:0000256" key="6">
    <source>
        <dbReference type="ARBA" id="ARBA00022801"/>
    </source>
</evidence>
<keyword evidence="12" id="KW-1185">Reference proteome</keyword>
<dbReference type="InterPro" id="IPR005122">
    <property type="entry name" value="Uracil-DNA_glycosylase-like"/>
</dbReference>
<dbReference type="Pfam" id="PF03167">
    <property type="entry name" value="UDG"/>
    <property type="match status" value="1"/>
</dbReference>
<evidence type="ECO:0000256" key="1">
    <source>
        <dbReference type="ARBA" id="ARBA00006521"/>
    </source>
</evidence>
<feature type="domain" description="Uracil-DNA glycosylase-like" evidence="10">
    <location>
        <begin position="37"/>
        <end position="197"/>
    </location>
</feature>
<dbReference type="PANTHER" id="PTHR33693">
    <property type="entry name" value="TYPE-5 URACIL-DNA GLYCOSYLASE"/>
    <property type="match status" value="1"/>
</dbReference>
<dbReference type="GO" id="GO:0097506">
    <property type="term" value="F:deaminated base DNA N-glycosylase activity"/>
    <property type="evidence" value="ECO:0007669"/>
    <property type="project" value="UniProtKB-ARBA"/>
</dbReference>
<organism evidence="11 12">
    <name type="scientific">Saccharopolyspora rectivirgula</name>
    <dbReference type="NCBI Taxonomy" id="28042"/>
    <lineage>
        <taxon>Bacteria</taxon>
        <taxon>Bacillati</taxon>
        <taxon>Actinomycetota</taxon>
        <taxon>Actinomycetes</taxon>
        <taxon>Pseudonocardiales</taxon>
        <taxon>Pseudonocardiaceae</taxon>
        <taxon>Saccharopolyspora</taxon>
    </lineage>
</organism>
<accession>A0A073AVD3</accession>
<evidence type="ECO:0000256" key="4">
    <source>
        <dbReference type="ARBA" id="ARBA00022723"/>
    </source>
</evidence>
<dbReference type="SMART" id="SM00986">
    <property type="entry name" value="UDG"/>
    <property type="match status" value="1"/>
</dbReference>
<dbReference type="Proteomes" id="UP000031419">
    <property type="component" value="Unassembled WGS sequence"/>
</dbReference>